<feature type="chain" id="PRO_5001799584" description="NAD glycohydrolase translocation F5/8 type C domain-containing protein" evidence="1">
    <location>
        <begin position="22"/>
        <end position="284"/>
    </location>
</feature>
<evidence type="ECO:0000313" key="3">
    <source>
        <dbReference type="EMBL" id="KFE67140.1"/>
    </source>
</evidence>
<dbReference type="AlphaFoldDB" id="A0A085WHH7"/>
<name>A0A085WHH7_9BACT</name>
<dbReference type="NCBIfam" id="NF047619">
    <property type="entry name" value="NADase_discoid"/>
    <property type="match status" value="1"/>
</dbReference>
<organism evidence="3 4">
    <name type="scientific">Hyalangium minutum</name>
    <dbReference type="NCBI Taxonomy" id="394096"/>
    <lineage>
        <taxon>Bacteria</taxon>
        <taxon>Pseudomonadati</taxon>
        <taxon>Myxococcota</taxon>
        <taxon>Myxococcia</taxon>
        <taxon>Myxococcales</taxon>
        <taxon>Cystobacterineae</taxon>
        <taxon>Archangiaceae</taxon>
        <taxon>Hyalangium</taxon>
    </lineage>
</organism>
<dbReference type="Gene3D" id="2.60.120.260">
    <property type="entry name" value="Galactose-binding domain-like"/>
    <property type="match status" value="1"/>
</dbReference>
<feature type="domain" description="NAD glycohydrolase translocation F5/8 type C" evidence="2">
    <location>
        <begin position="40"/>
        <end position="164"/>
    </location>
</feature>
<evidence type="ECO:0000259" key="2">
    <source>
        <dbReference type="Pfam" id="PF25302"/>
    </source>
</evidence>
<reference evidence="3 4" key="1">
    <citation type="submission" date="2014-04" db="EMBL/GenBank/DDBJ databases">
        <title>Genome assembly of Hyalangium minutum DSM 14724.</title>
        <authorList>
            <person name="Sharma G."/>
            <person name="Subramanian S."/>
        </authorList>
    </citation>
    <scope>NUCLEOTIDE SEQUENCE [LARGE SCALE GENOMIC DNA]</scope>
    <source>
        <strain evidence="3 4">DSM 14724</strain>
    </source>
</reference>
<dbReference type="EMBL" id="JMCB01000008">
    <property type="protein sequence ID" value="KFE67140.1"/>
    <property type="molecule type" value="Genomic_DNA"/>
</dbReference>
<keyword evidence="1" id="KW-0732">Signal</keyword>
<dbReference type="Pfam" id="PF25302">
    <property type="entry name" value="NADase_transloc"/>
    <property type="match status" value="1"/>
</dbReference>
<proteinExistence type="predicted"/>
<sequence>MRSHLVLPPLLMLATAPSALAAPPPSVGYAQSGDYLEKDSNPGKYTPLNVLDGRDTTVWCAPEGEGAPARLTIGFKGVTTVDEVRVYTGNGTDRESFKGYARAKKISLEGKDSARNFTLEDKRGQQTVPLNPPVTGGWFTLEVKDVFPGSESQIPVCLTDVVFYYQGKALNGTKLAPVLKYDARQAPVVGTWFGGLQGAPDRFLSFYVDGTYRFTLEPLGGEEPTVLTGTYSVSSSKVTLEIPKKGKVSVRFTREEAEGQPGEYTLTLDGELPDEWKQPFRSRG</sequence>
<dbReference type="InterPro" id="IPR008979">
    <property type="entry name" value="Galactose-bd-like_sf"/>
</dbReference>
<dbReference type="RefSeq" id="WP_044191150.1">
    <property type="nucleotide sequence ID" value="NZ_JMCB01000008.1"/>
</dbReference>
<feature type="signal peptide" evidence="1">
    <location>
        <begin position="1"/>
        <end position="21"/>
    </location>
</feature>
<gene>
    <name evidence="3" type="ORF">DB31_8493</name>
</gene>
<dbReference type="SUPFAM" id="SSF49785">
    <property type="entry name" value="Galactose-binding domain-like"/>
    <property type="match status" value="1"/>
</dbReference>
<dbReference type="STRING" id="394096.DB31_8493"/>
<dbReference type="PATRIC" id="fig|394096.3.peg.4534"/>
<comment type="caution">
    <text evidence="3">The sequence shown here is derived from an EMBL/GenBank/DDBJ whole genome shotgun (WGS) entry which is preliminary data.</text>
</comment>
<dbReference type="Proteomes" id="UP000028725">
    <property type="component" value="Unassembled WGS sequence"/>
</dbReference>
<dbReference type="InterPro" id="IPR057561">
    <property type="entry name" value="NADase_transloc"/>
</dbReference>
<protein>
    <recommendedName>
        <fullName evidence="2">NAD glycohydrolase translocation F5/8 type C domain-containing protein</fullName>
    </recommendedName>
</protein>
<evidence type="ECO:0000313" key="4">
    <source>
        <dbReference type="Proteomes" id="UP000028725"/>
    </source>
</evidence>
<dbReference type="OrthoDB" id="5498164at2"/>
<evidence type="ECO:0000256" key="1">
    <source>
        <dbReference type="SAM" id="SignalP"/>
    </source>
</evidence>
<keyword evidence="4" id="KW-1185">Reference proteome</keyword>
<accession>A0A085WHH7</accession>